<dbReference type="InterPro" id="IPR027443">
    <property type="entry name" value="IPNS-like_sf"/>
</dbReference>
<protein>
    <recommendedName>
        <fullName evidence="2">Fe2OG dioxygenase domain-containing protein</fullName>
    </recommendedName>
</protein>
<keyword evidence="4" id="KW-1185">Reference proteome</keyword>
<dbReference type="GO" id="GO:0046872">
    <property type="term" value="F:metal ion binding"/>
    <property type="evidence" value="ECO:0007669"/>
    <property type="project" value="UniProtKB-KW"/>
</dbReference>
<evidence type="ECO:0000256" key="1">
    <source>
        <dbReference type="RuleBase" id="RU003682"/>
    </source>
</evidence>
<dbReference type="OrthoDB" id="438224at2759"/>
<keyword evidence="1" id="KW-0560">Oxidoreductase</keyword>
<reference evidence="3 4" key="1">
    <citation type="submission" date="2013-02" db="EMBL/GenBank/DDBJ databases">
        <title>Genome sequence of Candida maltosa Xu316, a potential industrial strain for xylitol and ethanol production.</title>
        <authorList>
            <person name="Yu J."/>
            <person name="Wang Q."/>
            <person name="Geng X."/>
            <person name="Bao W."/>
            <person name="He P."/>
            <person name="Cai J."/>
        </authorList>
    </citation>
    <scope>NUCLEOTIDE SEQUENCE [LARGE SCALE GENOMIC DNA]</scope>
    <source>
        <strain evidence="4">Xu316</strain>
    </source>
</reference>
<keyword evidence="1" id="KW-0408">Iron</keyword>
<keyword evidence="1" id="KW-0479">Metal-binding</keyword>
<dbReference type="GO" id="GO:0016491">
    <property type="term" value="F:oxidoreductase activity"/>
    <property type="evidence" value="ECO:0007669"/>
    <property type="project" value="UniProtKB-KW"/>
</dbReference>
<evidence type="ECO:0000313" key="3">
    <source>
        <dbReference type="EMBL" id="EMG49284.1"/>
    </source>
</evidence>
<dbReference type="OMA" id="LYIHSRT"/>
<dbReference type="InterPro" id="IPR005123">
    <property type="entry name" value="Oxoglu/Fe-dep_dioxygenase_dom"/>
</dbReference>
<comment type="caution">
    <text evidence="3">The sequence shown here is derived from an EMBL/GenBank/DDBJ whole genome shotgun (WGS) entry which is preliminary data.</text>
</comment>
<dbReference type="PANTHER" id="PTHR48420">
    <property type="entry name" value="NON-HAEM DIOXYGENASE N-TERMINAL DOMAIN-CONTAINING PROTEIN"/>
    <property type="match status" value="1"/>
</dbReference>
<dbReference type="AlphaFoldDB" id="M3K3G4"/>
<accession>M3K3G4</accession>
<name>M3K3G4_CANMX</name>
<dbReference type="SUPFAM" id="SSF51197">
    <property type="entry name" value="Clavaminate synthase-like"/>
    <property type="match status" value="1"/>
</dbReference>
<feature type="domain" description="Fe2OG dioxygenase" evidence="2">
    <location>
        <begin position="194"/>
        <end position="307"/>
    </location>
</feature>
<dbReference type="PROSITE" id="PS51471">
    <property type="entry name" value="FE2OG_OXY"/>
    <property type="match status" value="1"/>
</dbReference>
<comment type="similarity">
    <text evidence="1">Belongs to the iron/ascorbate-dependent oxidoreductase family.</text>
</comment>
<dbReference type="Pfam" id="PF03171">
    <property type="entry name" value="2OG-FeII_Oxy"/>
    <property type="match status" value="1"/>
</dbReference>
<evidence type="ECO:0000259" key="2">
    <source>
        <dbReference type="PROSITE" id="PS51471"/>
    </source>
</evidence>
<sequence length="331" mass="37129">MRNIKPVTVSLKQLHEGLDDSTLQEAFGPDSLGIIVIKDLPAEYPKLRETVLTNSSKLANLPSEVLSQLEKEDAFWLIGWSRGKEKLKNDKYDYNKGSFYLNCSFHVDDSLECPPPTTSSDKTGDFSSYKGYISENVYPPEDLVPGFKDQIKKLINLIITIGESVAVNCDRYIKETVDTEYPEGYLARIVSTSYSSKARLLHYYPAQETTDDDDWCGEHVDHSCLTGLTSALYSDSQNDGDDGGLFIKSRNGEIVKVDIPPDCLAFQSGSTLEEVSKGGFKAVPHYVKSSPSRRDVSRNTLAVFMQPNLHEMVNDKENFAQYSNRILKKNH</sequence>
<dbReference type="Gene3D" id="2.60.120.330">
    <property type="entry name" value="B-lactam Antibiotic, Isopenicillin N Synthase, Chain"/>
    <property type="match status" value="1"/>
</dbReference>
<dbReference type="STRING" id="1245528.M3K3G4"/>
<dbReference type="HOGENOM" id="CLU_045411_1_0_1"/>
<dbReference type="Proteomes" id="UP000011777">
    <property type="component" value="Unassembled WGS sequence"/>
</dbReference>
<organism evidence="3 4">
    <name type="scientific">Candida maltosa (strain Xu316)</name>
    <name type="common">Yeast</name>
    <dbReference type="NCBI Taxonomy" id="1245528"/>
    <lineage>
        <taxon>Eukaryota</taxon>
        <taxon>Fungi</taxon>
        <taxon>Dikarya</taxon>
        <taxon>Ascomycota</taxon>
        <taxon>Saccharomycotina</taxon>
        <taxon>Pichiomycetes</taxon>
        <taxon>Debaryomycetaceae</taxon>
        <taxon>Candida/Lodderomyces clade</taxon>
        <taxon>Candida</taxon>
    </lineage>
</organism>
<dbReference type="InterPro" id="IPR044861">
    <property type="entry name" value="IPNS-like_FE2OG_OXY"/>
</dbReference>
<proteinExistence type="inferred from homology"/>
<evidence type="ECO:0000313" key="4">
    <source>
        <dbReference type="Proteomes" id="UP000011777"/>
    </source>
</evidence>
<dbReference type="eggNOG" id="ENOG502QRGK">
    <property type="taxonomic scope" value="Eukaryota"/>
</dbReference>
<dbReference type="EMBL" id="AOGT01000762">
    <property type="protein sequence ID" value="EMG49284.1"/>
    <property type="molecule type" value="Genomic_DNA"/>
</dbReference>
<gene>
    <name evidence="3" type="ORF">G210_0008</name>
</gene>
<dbReference type="PANTHER" id="PTHR48420:SF1">
    <property type="entry name" value="NON-HAEM DIOXYGENASE N-TERMINAL DOMAIN-CONTAINING PROTEIN"/>
    <property type="match status" value="1"/>
</dbReference>